<feature type="chain" id="PRO_5017077391" evidence="1">
    <location>
        <begin position="22"/>
        <end position="403"/>
    </location>
</feature>
<reference evidence="2 4" key="1">
    <citation type="submission" date="2015-11" db="EMBL/GenBank/DDBJ databases">
        <title>Genomic analysis of 38 Legionella species identifies large and diverse effector repertoires.</title>
        <authorList>
            <person name="Burstein D."/>
            <person name="Amaro F."/>
            <person name="Zusman T."/>
            <person name="Lifshitz Z."/>
            <person name="Cohen O."/>
            <person name="Gilbert J.A."/>
            <person name="Pupko T."/>
            <person name="Shuman H.A."/>
            <person name="Segal G."/>
        </authorList>
    </citation>
    <scope>NUCLEOTIDE SEQUENCE [LARGE SCALE GENOMIC DNA]</scope>
    <source>
        <strain evidence="2 4">SC-18-C9</strain>
    </source>
</reference>
<dbReference type="STRING" id="460.Lstg_1335"/>
<evidence type="ECO:0000256" key="1">
    <source>
        <dbReference type="SAM" id="SignalP"/>
    </source>
</evidence>
<dbReference type="EMBL" id="UGOY01000001">
    <property type="protein sequence ID" value="STY22209.1"/>
    <property type="molecule type" value="Genomic_DNA"/>
</dbReference>
<dbReference type="Proteomes" id="UP000255110">
    <property type="component" value="Unassembled WGS sequence"/>
</dbReference>
<sequence>MMDKRVLFSIFLLLTTLKGLAGNQSVCQNPQIKISGPREVVYSYKKDHCSEMDIPDTPAMAFKDAEGMVHLFNGFSGSYMSVGKTLNEVKRDCSQPFTNEVKPIAGNTPDSFDNWKWFRSPWTYDGKTIYSLIHNEFHGWEQPQQYCPSGKENPCLYPNVTVGKSTDSGKTFHTERVNGQVRLGLVSPYPYVLNAKKQGGIRASTNIISANTNGKTYYYLLASNRGAPGQAQKGGTCLYRSDDVSKPGRWRAWNGKDFSVVVNATPYRDKTIDPTQHLCTPVFSAPPSSWTYNTLLKQYVATVGIREGGSLFFGYVTSPDMINWSQPQKIMKTTFTEFHASHRGSGVVGQTYPSILDPQSPGLNFEYSGQTPYLYFTRFNPKVKGGTWHNRDLMRVPLQVSCG</sequence>
<dbReference type="Proteomes" id="UP000054820">
    <property type="component" value="Unassembled WGS sequence"/>
</dbReference>
<organism evidence="3 5">
    <name type="scientific">Legionella steigerwaltii</name>
    <dbReference type="NCBI Taxonomy" id="460"/>
    <lineage>
        <taxon>Bacteria</taxon>
        <taxon>Pseudomonadati</taxon>
        <taxon>Pseudomonadota</taxon>
        <taxon>Gammaproteobacteria</taxon>
        <taxon>Legionellales</taxon>
        <taxon>Legionellaceae</taxon>
        <taxon>Legionella</taxon>
    </lineage>
</organism>
<gene>
    <name evidence="2" type="ORF">Lstg_1335</name>
    <name evidence="3" type="ORF">NCTC11991_00792</name>
</gene>
<keyword evidence="1" id="KW-0732">Signal</keyword>
<feature type="signal peptide" evidence="1">
    <location>
        <begin position="1"/>
        <end position="21"/>
    </location>
</feature>
<evidence type="ECO:0000313" key="4">
    <source>
        <dbReference type="Proteomes" id="UP000054820"/>
    </source>
</evidence>
<name>A0A378L916_9GAMM</name>
<evidence type="ECO:0000313" key="5">
    <source>
        <dbReference type="Proteomes" id="UP000255110"/>
    </source>
</evidence>
<dbReference type="AlphaFoldDB" id="A0A378L916"/>
<dbReference type="RefSeq" id="WP_133129196.1">
    <property type="nucleotide sequence ID" value="NZ_CAAAIO010000012.1"/>
</dbReference>
<keyword evidence="4" id="KW-1185">Reference proteome</keyword>
<dbReference type="EMBL" id="LNYZ01000010">
    <property type="protein sequence ID" value="KTD78054.1"/>
    <property type="molecule type" value="Genomic_DNA"/>
</dbReference>
<evidence type="ECO:0000313" key="3">
    <source>
        <dbReference type="EMBL" id="STY22209.1"/>
    </source>
</evidence>
<accession>A0A378L916</accession>
<reference evidence="3 5" key="2">
    <citation type="submission" date="2018-06" db="EMBL/GenBank/DDBJ databases">
        <authorList>
            <consortium name="Pathogen Informatics"/>
            <person name="Doyle S."/>
        </authorList>
    </citation>
    <scope>NUCLEOTIDE SEQUENCE [LARGE SCALE GENOMIC DNA]</scope>
    <source>
        <strain evidence="3 5">NCTC11991</strain>
    </source>
</reference>
<evidence type="ECO:0000313" key="2">
    <source>
        <dbReference type="EMBL" id="KTD78054.1"/>
    </source>
</evidence>
<proteinExistence type="predicted"/>
<protein>
    <submittedName>
        <fullName evidence="3">Uncharacterized protein</fullName>
    </submittedName>
</protein>
<dbReference type="OrthoDB" id="7042075at2"/>